<feature type="compositionally biased region" description="Acidic residues" evidence="1">
    <location>
        <begin position="1559"/>
        <end position="1585"/>
    </location>
</feature>
<feature type="compositionally biased region" description="Basic and acidic residues" evidence="1">
    <location>
        <begin position="277"/>
        <end position="292"/>
    </location>
</feature>
<feature type="compositionally biased region" description="Basic residues" evidence="1">
    <location>
        <begin position="326"/>
        <end position="335"/>
    </location>
</feature>
<feature type="compositionally biased region" description="Low complexity" evidence="1">
    <location>
        <begin position="1604"/>
        <end position="1616"/>
    </location>
</feature>
<feature type="compositionally biased region" description="Basic and acidic residues" evidence="1">
    <location>
        <begin position="1472"/>
        <end position="1482"/>
    </location>
</feature>
<protein>
    <submittedName>
        <fullName evidence="5">Uncharacterized protein</fullName>
    </submittedName>
</protein>
<sequence length="2079" mass="227122">MPSSPHPASPTPKTKTAAPVAAVVVKRAAASPKTPAKENVLDIGKSLGLHDTATVRQKVRKWQVDGGGVVDPENDVIVVEEDDGTQVEAGAEQEEEENDAPAEEETPAPPLPIQEGRDGSPAPATPKTPITPARLQGVVVGANAEERSPRPSSANRTPGKTPQHNTLDKDVLVATAPKKRVISDGHWRKTRSPPKEAKAEKETPPAKKKPEVKGVWVRPAVLPRPAPVLKPKSPEPVIKSSPPKAALSPLQPKPLRVVTKKRRSMQGRSAESPIAKSDVDRSDRSGGEEFRARPTPRRRRSSAPRDENVKTPTSTDPLDDGIRVYPSRRHRKSRSSRSADEADPVTSALDAITRDLEDMTDGIRVNPSRRRRRRSHKSTSSEEPDVVPRKESLRHRKSEGDVTDHLNSNTIHKESSRHSRRHRSKDEGRYADEMMNSELPQSHKSQRGPRYSWENSPPHEESEEEDRRRRRKSDRHRSREISPASYPEREDDRRRRKSSHRKSRDDIMESTVAAESSVPSKDRSAMEKRISENRKLSYTIEHRVVSKEVPREPIREARKSSHRSSFDPEYVSRTPEAAPETPPKVYKNRIDAWLNGTPDPFVDDDSPAPSAVSEPAKRKVDMTELSSSKDTAVTSDVTISTQERPTSSRRRQRSRTVERVVETSDIAPSSSLPATPDGLDPEIEVEYASTTSVPSLKRSGARRNMHSPTKERPKSSPLATPPTLQEDDAASSVGSSVDPSTIKLPHYSPTPAPKINSYPLRRPFPSTGKRLSTIASVETMNTKIQAPPSITEVSEITASEAVTASDVAPSVVDSTTSTAKGRGTSLKRRLTKHADLMSVLSMPQSHSRTVISARSIRTNRSRLEDATVDDIMNELASDEVKYARELRTTVDGVIPVLLQCVLSKTDSAKAAGLFSRTLATQQNPQATKPIVDMGIALERLKSWHRRLPLRDHDALVVWAQGALKVYEDYINVWRLGFQDVVINLAPLRPDKLTEKSVWDDGLPRNEKGDIVNGNGERVDVAFLLKRPLVRLKNLGKTVKGLAYVTGDRKAEELTPKWEKLLNDARKRVKQEKERIEDEEAASIDPTRARDPRSMAPVTGVRIDPSRRVQARDFFDLHLQHSSGQEMDCRVELFARMDSPGRGDGGDLLICEVDSNGRWLLFPPMDLARVSVRTGDMIGELVMMLRGIHSGGQVWQELLTLTLEDDEPGAENEWLSMLGTDPVPPALPSREKSFREPNPRPTSSHGSSLVSAVTASTLPLKSRTPSPREIEVPIGEKAGSASKRWEASTPERARENLMPSDVDASPITPPSDNESRLDSASSSLVGNIVEKKPEQRTPTKDYRGAHHSLEDTPTMRRSKPARYHLHGLDSTPRKTSRELFNDQEPGTKSSNYRPATAESAPTTPSASRVGKPKGFSVWLPSSTTGDSDSDESRSSDDEPTPMPKPFERPQLHRRASSVPSMELPSIPKLRKTSPSDRLDERAGSEPANLASAPAKVLKESLVVDALPSDSPPPPPPHRTPSKKPSKDLPVIKPTSGHRPHRRTSSPLKHEYQPSTASDTVSEDSEFDSESETSETSEDDELSDDDIPLALLPKRAANEPPKIVEPLLSPPDSLYSPPNGTLAPSQSASQAPYRAVPQQAEKATKAVASIFCWSDTKGWESLHPEECGITITPGLIEAFDSIRSRPTTSSDASSSPAEAIRPLVALELTPLVPIRRGTAVDISIRSPPTANSLLKPQGANIMFRSRSPEECEALYGLINYSRINNPTYIALQNARGPYGESSWAAAMDRRNALRTASAGGDGSSGGHGSAGGSWWQFGGSARSKSYRASSSKRALSTSAATDSSVNTVGSAFSALRRFSNSGSKVFNIAKSGASWGKSAATRVTGSSGEDSFSGGSGGSGSGTSTPMPTTGGEGKPPVVPAMSLGITNMKVRLYIRQSQSKWVDLGSARMSIMQPTLTPLTTPPQTAGGDGSPRAPTHQRQVSVSNSPSKLQSGPEKRIVIHTKNEDCLLDVTLGESCFERIARTGIAVSVWEDVRGKNGEVVNVAPTGGVADKTVKVYMIQMKTERECAYSFSLLGKLRY</sequence>
<dbReference type="Pfam" id="PF24345">
    <property type="entry name" value="PH_24"/>
    <property type="match status" value="1"/>
</dbReference>
<accession>A0A6G1H027</accession>
<organism evidence="5 6">
    <name type="scientific">Aulographum hederae CBS 113979</name>
    <dbReference type="NCBI Taxonomy" id="1176131"/>
    <lineage>
        <taxon>Eukaryota</taxon>
        <taxon>Fungi</taxon>
        <taxon>Dikarya</taxon>
        <taxon>Ascomycota</taxon>
        <taxon>Pezizomycotina</taxon>
        <taxon>Dothideomycetes</taxon>
        <taxon>Pleosporomycetidae</taxon>
        <taxon>Aulographales</taxon>
        <taxon>Aulographaceae</taxon>
    </lineage>
</organism>
<feature type="compositionally biased region" description="Low complexity" evidence="1">
    <location>
        <begin position="1954"/>
        <end position="1964"/>
    </location>
</feature>
<dbReference type="InterPro" id="IPR056416">
    <property type="entry name" value="DH_2_fung"/>
</dbReference>
<dbReference type="Pfam" id="PF24344">
    <property type="entry name" value="PH_23"/>
    <property type="match status" value="1"/>
</dbReference>
<gene>
    <name evidence="5" type="ORF">K402DRAFT_421264</name>
</gene>
<feature type="compositionally biased region" description="Basic and acidic residues" evidence="1">
    <location>
        <begin position="549"/>
        <end position="559"/>
    </location>
</feature>
<feature type="domain" description="DBL homology" evidence="2">
    <location>
        <begin position="864"/>
        <end position="1068"/>
    </location>
</feature>
<reference evidence="5" key="1">
    <citation type="journal article" date="2020" name="Stud. Mycol.">
        <title>101 Dothideomycetes genomes: a test case for predicting lifestyles and emergence of pathogens.</title>
        <authorList>
            <person name="Haridas S."/>
            <person name="Albert R."/>
            <person name="Binder M."/>
            <person name="Bloem J."/>
            <person name="Labutti K."/>
            <person name="Salamov A."/>
            <person name="Andreopoulos B."/>
            <person name="Baker S."/>
            <person name="Barry K."/>
            <person name="Bills G."/>
            <person name="Bluhm B."/>
            <person name="Cannon C."/>
            <person name="Castanera R."/>
            <person name="Culley D."/>
            <person name="Daum C."/>
            <person name="Ezra D."/>
            <person name="Gonzalez J."/>
            <person name="Henrissat B."/>
            <person name="Kuo A."/>
            <person name="Liang C."/>
            <person name="Lipzen A."/>
            <person name="Lutzoni F."/>
            <person name="Magnuson J."/>
            <person name="Mondo S."/>
            <person name="Nolan M."/>
            <person name="Ohm R."/>
            <person name="Pangilinan J."/>
            <person name="Park H.-J."/>
            <person name="Ramirez L."/>
            <person name="Alfaro M."/>
            <person name="Sun H."/>
            <person name="Tritt A."/>
            <person name="Yoshinaga Y."/>
            <person name="Zwiers L.-H."/>
            <person name="Turgeon B."/>
            <person name="Goodwin S."/>
            <person name="Spatafora J."/>
            <person name="Crous P."/>
            <person name="Grigoriev I."/>
        </authorList>
    </citation>
    <scope>NUCLEOTIDE SEQUENCE</scope>
    <source>
        <strain evidence="5">CBS 113979</strain>
    </source>
</reference>
<feature type="domain" description="PH" evidence="3">
    <location>
        <begin position="1081"/>
        <end position="1224"/>
    </location>
</feature>
<feature type="compositionally biased region" description="Basic and acidic residues" evidence="1">
    <location>
        <begin position="1228"/>
        <end position="1237"/>
    </location>
</feature>
<feature type="region of interest" description="Disordered" evidence="1">
    <location>
        <begin position="1072"/>
        <end position="1098"/>
    </location>
</feature>
<feature type="compositionally biased region" description="Polar residues" evidence="1">
    <location>
        <begin position="1976"/>
        <end position="1990"/>
    </location>
</feature>
<feature type="compositionally biased region" description="Polar residues" evidence="1">
    <location>
        <begin position="1240"/>
        <end position="1264"/>
    </location>
</feature>
<feature type="compositionally biased region" description="Polar residues" evidence="1">
    <location>
        <begin position="150"/>
        <end position="165"/>
    </location>
</feature>
<evidence type="ECO:0000259" key="2">
    <source>
        <dbReference type="Pfam" id="PF24340"/>
    </source>
</evidence>
<dbReference type="OrthoDB" id="5408934at2759"/>
<feature type="region of interest" description="Disordered" evidence="1">
    <location>
        <begin position="1954"/>
        <end position="1993"/>
    </location>
</feature>
<feature type="compositionally biased region" description="Low complexity" evidence="1">
    <location>
        <begin position="1393"/>
        <end position="1406"/>
    </location>
</feature>
<feature type="compositionally biased region" description="Low complexity" evidence="1">
    <location>
        <begin position="730"/>
        <end position="740"/>
    </location>
</feature>
<proteinExistence type="predicted"/>
<evidence type="ECO:0000259" key="4">
    <source>
        <dbReference type="Pfam" id="PF24345"/>
    </source>
</evidence>
<feature type="compositionally biased region" description="Polar residues" evidence="1">
    <location>
        <begin position="1383"/>
        <end position="1392"/>
    </location>
</feature>
<feature type="region of interest" description="Disordered" evidence="1">
    <location>
        <begin position="1212"/>
        <end position="1635"/>
    </location>
</feature>
<dbReference type="Proteomes" id="UP000800041">
    <property type="component" value="Unassembled WGS sequence"/>
</dbReference>
<feature type="compositionally biased region" description="Low complexity" evidence="1">
    <location>
        <begin position="1878"/>
        <end position="1891"/>
    </location>
</feature>
<feature type="compositionally biased region" description="Acidic residues" evidence="1">
    <location>
        <begin position="72"/>
        <end position="106"/>
    </location>
</feature>
<evidence type="ECO:0000256" key="1">
    <source>
        <dbReference type="SAM" id="MobiDB-lite"/>
    </source>
</evidence>
<feature type="compositionally biased region" description="Basic and acidic residues" evidence="1">
    <location>
        <begin position="181"/>
        <end position="212"/>
    </location>
</feature>
<feature type="compositionally biased region" description="Basic and acidic residues" evidence="1">
    <location>
        <begin position="520"/>
        <end position="534"/>
    </location>
</feature>
<feature type="compositionally biased region" description="Basic residues" evidence="1">
    <location>
        <begin position="468"/>
        <end position="478"/>
    </location>
</feature>
<feature type="compositionally biased region" description="Basic and acidic residues" evidence="1">
    <location>
        <begin position="1370"/>
        <end position="1379"/>
    </location>
</feature>
<name>A0A6G1H027_9PEZI</name>
<feature type="compositionally biased region" description="Basic and acidic residues" evidence="1">
    <location>
        <begin position="1282"/>
        <end position="1294"/>
    </location>
</feature>
<feature type="compositionally biased region" description="Polar residues" evidence="1">
    <location>
        <begin position="624"/>
        <end position="639"/>
    </location>
</feature>
<evidence type="ECO:0000313" key="5">
    <source>
        <dbReference type="EMBL" id="KAF1986412.1"/>
    </source>
</evidence>
<dbReference type="InterPro" id="IPR056222">
    <property type="entry name" value="PH_23"/>
</dbReference>
<dbReference type="InterPro" id="IPR056223">
    <property type="entry name" value="PH_24"/>
</dbReference>
<dbReference type="EMBL" id="ML977157">
    <property type="protein sequence ID" value="KAF1986412.1"/>
    <property type="molecule type" value="Genomic_DNA"/>
</dbReference>
<feature type="domain" description="PH" evidence="4">
    <location>
        <begin position="1635"/>
        <end position="1774"/>
    </location>
</feature>
<feature type="compositionally biased region" description="Basic residues" evidence="1">
    <location>
        <begin position="367"/>
        <end position="377"/>
    </location>
</feature>
<evidence type="ECO:0000313" key="6">
    <source>
        <dbReference type="Proteomes" id="UP000800041"/>
    </source>
</evidence>
<feature type="compositionally biased region" description="Pro residues" evidence="1">
    <location>
        <begin position="1508"/>
        <end position="1517"/>
    </location>
</feature>
<feature type="region of interest" description="Disordered" evidence="1">
    <location>
        <begin position="66"/>
        <end position="534"/>
    </location>
</feature>
<feature type="region of interest" description="Disordered" evidence="1">
    <location>
        <begin position="1878"/>
        <end position="1917"/>
    </location>
</feature>
<dbReference type="Pfam" id="PF24340">
    <property type="entry name" value="DH_2"/>
    <property type="match status" value="1"/>
</dbReference>
<feature type="compositionally biased region" description="Basic residues" evidence="1">
    <location>
        <begin position="1355"/>
        <end position="1364"/>
    </location>
</feature>
<evidence type="ECO:0000259" key="3">
    <source>
        <dbReference type="Pfam" id="PF24344"/>
    </source>
</evidence>
<feature type="compositionally biased region" description="Low complexity" evidence="1">
    <location>
        <begin position="121"/>
        <end position="133"/>
    </location>
</feature>
<feature type="region of interest" description="Disordered" evidence="1">
    <location>
        <begin position="549"/>
        <end position="767"/>
    </location>
</feature>
<keyword evidence="6" id="KW-1185">Reference proteome</keyword>
<feature type="compositionally biased region" description="Basic and acidic residues" evidence="1">
    <location>
        <begin position="1328"/>
        <end position="1353"/>
    </location>
</feature>